<evidence type="ECO:0000313" key="2">
    <source>
        <dbReference type="Proteomes" id="UP000503349"/>
    </source>
</evidence>
<dbReference type="Proteomes" id="UP000503349">
    <property type="component" value="Chromosome 21"/>
</dbReference>
<dbReference type="EMBL" id="CM015732">
    <property type="protein sequence ID" value="KAF3704821.1"/>
    <property type="molecule type" value="Genomic_DNA"/>
</dbReference>
<reference evidence="1 2" key="1">
    <citation type="submission" date="2019-02" db="EMBL/GenBank/DDBJ databases">
        <title>Opniocepnalus argus genome.</title>
        <authorList>
            <person name="Zhou C."/>
            <person name="Xiao S."/>
        </authorList>
    </citation>
    <scope>NUCLEOTIDE SEQUENCE [LARGE SCALE GENOMIC DNA]</scope>
    <source>
        <strain evidence="1">OARG1902GOOAL</strain>
        <tissue evidence="1">Muscle</tissue>
    </source>
</reference>
<proteinExistence type="predicted"/>
<keyword evidence="2" id="KW-1185">Reference proteome</keyword>
<evidence type="ECO:0000313" key="1">
    <source>
        <dbReference type="EMBL" id="KAF3704821.1"/>
    </source>
</evidence>
<organism evidence="1 2">
    <name type="scientific">Channa argus</name>
    <name type="common">Northern snakehead</name>
    <name type="synonym">Ophicephalus argus</name>
    <dbReference type="NCBI Taxonomy" id="215402"/>
    <lineage>
        <taxon>Eukaryota</taxon>
        <taxon>Metazoa</taxon>
        <taxon>Chordata</taxon>
        <taxon>Craniata</taxon>
        <taxon>Vertebrata</taxon>
        <taxon>Euteleostomi</taxon>
        <taxon>Actinopterygii</taxon>
        <taxon>Neopterygii</taxon>
        <taxon>Teleostei</taxon>
        <taxon>Neoteleostei</taxon>
        <taxon>Acanthomorphata</taxon>
        <taxon>Anabantaria</taxon>
        <taxon>Anabantiformes</taxon>
        <taxon>Channoidei</taxon>
        <taxon>Channidae</taxon>
        <taxon>Channa</taxon>
    </lineage>
</organism>
<dbReference type="AlphaFoldDB" id="A0A6G1QQ64"/>
<sequence>MYSNIVQFGSEIILVPIIYDLWVSLYHTEGFFAISALLLSNRSVYAGQRLR</sequence>
<name>A0A6G1QQ64_CHAAH</name>
<protein>
    <submittedName>
        <fullName evidence="1">Uncharacterized protein</fullName>
    </submittedName>
</protein>
<gene>
    <name evidence="1" type="ORF">EXN66_Car020511</name>
</gene>
<accession>A0A6G1QQ64</accession>
<reference evidence="2" key="2">
    <citation type="submission" date="2019-02" db="EMBL/GenBank/DDBJ databases">
        <title>Opniocepnalus argus Var Kimnra genome.</title>
        <authorList>
            <person name="Zhou C."/>
            <person name="Xiao S."/>
        </authorList>
    </citation>
    <scope>NUCLEOTIDE SEQUENCE [LARGE SCALE GENOMIC DNA]</scope>
</reference>